<comment type="subcellular location">
    <subcellularLocation>
        <location evidence="1">Cell envelope</location>
    </subcellularLocation>
    <subcellularLocation>
        <location evidence="2">Membrane</location>
    </subcellularLocation>
</comment>
<dbReference type="Gene3D" id="3.80.10.10">
    <property type="entry name" value="Ribonuclease Inhibitor"/>
    <property type="match status" value="1"/>
</dbReference>
<dbReference type="AlphaFoldDB" id="A0A2V4BWU1"/>
<dbReference type="FunFam" id="3.80.10.10:FF:000400">
    <property type="entry name" value="Nuclear pore complex protein NUP107"/>
    <property type="match status" value="1"/>
</dbReference>
<dbReference type="OrthoDB" id="8924492at2"/>
<comment type="caution">
    <text evidence="8">The sequence shown here is derived from an EMBL/GenBank/DDBJ whole genome shotgun (WGS) entry which is preliminary data.</text>
</comment>
<evidence type="ECO:0000256" key="2">
    <source>
        <dbReference type="ARBA" id="ARBA00004370"/>
    </source>
</evidence>
<keyword evidence="9" id="KW-1185">Reference proteome</keyword>
<reference evidence="8 9" key="1">
    <citation type="submission" date="2018-05" db="EMBL/GenBank/DDBJ databases">
        <title>Flavobacterium sp. strain IMCC34758, incomplete genome.</title>
        <authorList>
            <person name="Joung Y."/>
        </authorList>
    </citation>
    <scope>NUCLEOTIDE SEQUENCE [LARGE SCALE GENOMIC DNA]</scope>
    <source>
        <strain evidence="8 9">IMCC34758</strain>
    </source>
</reference>
<keyword evidence="5" id="KW-0472">Membrane</keyword>
<dbReference type="InterPro" id="IPR032675">
    <property type="entry name" value="LRR_dom_sf"/>
</dbReference>
<keyword evidence="3 6" id="KW-0732">Signal</keyword>
<evidence type="ECO:0000313" key="9">
    <source>
        <dbReference type="Proteomes" id="UP000247681"/>
    </source>
</evidence>
<dbReference type="GO" id="GO:0016020">
    <property type="term" value="C:membrane"/>
    <property type="evidence" value="ECO:0007669"/>
    <property type="project" value="UniProtKB-SubCell"/>
</dbReference>
<protein>
    <submittedName>
        <fullName evidence="8">Two component regulator three Y domain protein</fullName>
    </submittedName>
</protein>
<evidence type="ECO:0000256" key="6">
    <source>
        <dbReference type="SAM" id="SignalP"/>
    </source>
</evidence>
<evidence type="ECO:0000256" key="4">
    <source>
        <dbReference type="ARBA" id="ARBA00022737"/>
    </source>
</evidence>
<organism evidence="8 9">
    <name type="scientific">Flavobacterium hydrophilum</name>
    <dbReference type="NCBI Taxonomy" id="2211445"/>
    <lineage>
        <taxon>Bacteria</taxon>
        <taxon>Pseudomonadati</taxon>
        <taxon>Bacteroidota</taxon>
        <taxon>Flavobacteriia</taxon>
        <taxon>Flavobacteriales</taxon>
        <taxon>Flavobacteriaceae</taxon>
        <taxon>Flavobacterium</taxon>
    </lineage>
</organism>
<evidence type="ECO:0000259" key="7">
    <source>
        <dbReference type="Pfam" id="PF23598"/>
    </source>
</evidence>
<feature type="signal peptide" evidence="6">
    <location>
        <begin position="1"/>
        <end position="19"/>
    </location>
</feature>
<sequence>MRKFCFLFLLFTLSNSVFADAVSDKEKDTLIKIYHATNGAEWKIKWDLTSSVCTWFGVEINNGQVVGLNLADNNLKGKLPSAIGNLQHLQTLALFNNEIEGNLPDSVYEISTLKVLLLNNNKFSGNLSHKIGNFNSLENLSLFDNNFEGEIPKELENLYNLSEMNLSYNRFKGAVSEKLTLLDALNMTMLDENGNPFLLDVHKEKDITNITVN</sequence>
<dbReference type="Proteomes" id="UP000247681">
    <property type="component" value="Unassembled WGS sequence"/>
</dbReference>
<dbReference type="EMBL" id="QJHL01000008">
    <property type="protein sequence ID" value="PXY43092.1"/>
    <property type="molecule type" value="Genomic_DNA"/>
</dbReference>
<name>A0A2V4BWU1_9FLAO</name>
<dbReference type="SUPFAM" id="SSF52058">
    <property type="entry name" value="L domain-like"/>
    <property type="match status" value="1"/>
</dbReference>
<dbReference type="GO" id="GO:0030313">
    <property type="term" value="C:cell envelope"/>
    <property type="evidence" value="ECO:0007669"/>
    <property type="project" value="UniProtKB-SubCell"/>
</dbReference>
<accession>A0A2V4BWU1</accession>
<gene>
    <name evidence="8" type="ORF">DMB68_22090</name>
</gene>
<dbReference type="Pfam" id="PF23598">
    <property type="entry name" value="LRR_14"/>
    <property type="match status" value="1"/>
</dbReference>
<dbReference type="InterPro" id="IPR051848">
    <property type="entry name" value="PGIP"/>
</dbReference>
<evidence type="ECO:0000256" key="3">
    <source>
        <dbReference type="ARBA" id="ARBA00022729"/>
    </source>
</evidence>
<keyword evidence="4" id="KW-0677">Repeat</keyword>
<dbReference type="InterPro" id="IPR055414">
    <property type="entry name" value="LRR_R13L4/SHOC2-like"/>
</dbReference>
<evidence type="ECO:0000313" key="8">
    <source>
        <dbReference type="EMBL" id="PXY43092.1"/>
    </source>
</evidence>
<dbReference type="PANTHER" id="PTHR48059:SF30">
    <property type="entry name" value="OS06G0587000 PROTEIN"/>
    <property type="match status" value="1"/>
</dbReference>
<proteinExistence type="predicted"/>
<dbReference type="PANTHER" id="PTHR48059">
    <property type="entry name" value="POLYGALACTURONASE INHIBITOR 1"/>
    <property type="match status" value="1"/>
</dbReference>
<feature type="domain" description="Disease resistance R13L4/SHOC-2-like LRR" evidence="7">
    <location>
        <begin position="68"/>
        <end position="179"/>
    </location>
</feature>
<evidence type="ECO:0000256" key="1">
    <source>
        <dbReference type="ARBA" id="ARBA00004196"/>
    </source>
</evidence>
<evidence type="ECO:0000256" key="5">
    <source>
        <dbReference type="ARBA" id="ARBA00023136"/>
    </source>
</evidence>
<feature type="chain" id="PRO_5016124630" evidence="6">
    <location>
        <begin position="20"/>
        <end position="213"/>
    </location>
</feature>